<dbReference type="OrthoDB" id="6418787at2759"/>
<dbReference type="EMBL" id="KB295882">
    <property type="protein sequence ID" value="ELU12524.1"/>
    <property type="molecule type" value="Genomic_DNA"/>
</dbReference>
<dbReference type="PROSITE" id="PS50097">
    <property type="entry name" value="BTB"/>
    <property type="match status" value="1"/>
</dbReference>
<keyword evidence="1" id="KW-0880">Kelch repeat</keyword>
<dbReference type="PANTHER" id="PTHR24412:SF489">
    <property type="entry name" value="RING FINGER DOMAIN AND KELCH REPEAT-CONTAINING PROTEIN DDB_G0271372"/>
    <property type="match status" value="1"/>
</dbReference>
<accession>R7V1U8</accession>
<evidence type="ECO:0000256" key="1">
    <source>
        <dbReference type="ARBA" id="ARBA00022441"/>
    </source>
</evidence>
<gene>
    <name evidence="4" type="ORF">CAPTEDRAFT_38688</name>
</gene>
<dbReference type="Proteomes" id="UP000014760">
    <property type="component" value="Unassembled WGS sequence"/>
</dbReference>
<protein>
    <recommendedName>
        <fullName evidence="3">BTB domain-containing protein</fullName>
    </recommendedName>
</protein>
<evidence type="ECO:0000313" key="4">
    <source>
        <dbReference type="EMBL" id="ELU12524.1"/>
    </source>
</evidence>
<dbReference type="SUPFAM" id="SSF54695">
    <property type="entry name" value="POZ domain"/>
    <property type="match status" value="1"/>
</dbReference>
<keyword evidence="2" id="KW-0677">Repeat</keyword>
<keyword evidence="6" id="KW-1185">Reference proteome</keyword>
<feature type="domain" description="BTB" evidence="3">
    <location>
        <begin position="8"/>
        <end position="75"/>
    </location>
</feature>
<reference evidence="6" key="1">
    <citation type="submission" date="2012-12" db="EMBL/GenBank/DDBJ databases">
        <authorList>
            <person name="Hellsten U."/>
            <person name="Grimwood J."/>
            <person name="Chapman J.A."/>
            <person name="Shapiro H."/>
            <person name="Aerts A."/>
            <person name="Otillar R.P."/>
            <person name="Terry A.Y."/>
            <person name="Boore J.L."/>
            <person name="Simakov O."/>
            <person name="Marletaz F."/>
            <person name="Cho S.-J."/>
            <person name="Edsinger-Gonzales E."/>
            <person name="Havlak P."/>
            <person name="Kuo D.-H."/>
            <person name="Larsson T."/>
            <person name="Lv J."/>
            <person name="Arendt D."/>
            <person name="Savage R."/>
            <person name="Osoegawa K."/>
            <person name="de Jong P."/>
            <person name="Lindberg D.R."/>
            <person name="Seaver E.C."/>
            <person name="Weisblat D.A."/>
            <person name="Putnam N.H."/>
            <person name="Grigoriev I.V."/>
            <person name="Rokhsar D.S."/>
        </authorList>
    </citation>
    <scope>NUCLEOTIDE SEQUENCE</scope>
    <source>
        <strain evidence="6">I ESC-2004</strain>
    </source>
</reference>
<dbReference type="PANTHER" id="PTHR24412">
    <property type="entry name" value="KELCH PROTEIN"/>
    <property type="match status" value="1"/>
</dbReference>
<dbReference type="STRING" id="283909.R7V1U8"/>
<dbReference type="InterPro" id="IPR000210">
    <property type="entry name" value="BTB/POZ_dom"/>
</dbReference>
<proteinExistence type="predicted"/>
<dbReference type="EnsemblMetazoa" id="CapteT38688">
    <property type="protein sequence ID" value="CapteP38688"/>
    <property type="gene ID" value="CapteG38688"/>
</dbReference>
<reference evidence="5" key="3">
    <citation type="submission" date="2015-06" db="UniProtKB">
        <authorList>
            <consortium name="EnsemblMetazoa"/>
        </authorList>
    </citation>
    <scope>IDENTIFICATION</scope>
</reference>
<dbReference type="Pfam" id="PF00651">
    <property type="entry name" value="BTB"/>
    <property type="match status" value="1"/>
</dbReference>
<dbReference type="CDD" id="cd14733">
    <property type="entry name" value="BACK"/>
    <property type="match status" value="1"/>
</dbReference>
<dbReference type="EMBL" id="AMQN01019519">
    <property type="status" value="NOT_ANNOTATED_CDS"/>
    <property type="molecule type" value="Genomic_DNA"/>
</dbReference>
<dbReference type="SMART" id="SM00225">
    <property type="entry name" value="BTB"/>
    <property type="match status" value="1"/>
</dbReference>
<evidence type="ECO:0000313" key="5">
    <source>
        <dbReference type="EnsemblMetazoa" id="CapteP38688"/>
    </source>
</evidence>
<reference evidence="4 6" key="2">
    <citation type="journal article" date="2013" name="Nature">
        <title>Insights into bilaterian evolution from three spiralian genomes.</title>
        <authorList>
            <person name="Simakov O."/>
            <person name="Marletaz F."/>
            <person name="Cho S.J."/>
            <person name="Edsinger-Gonzales E."/>
            <person name="Havlak P."/>
            <person name="Hellsten U."/>
            <person name="Kuo D.H."/>
            <person name="Larsson T."/>
            <person name="Lv J."/>
            <person name="Arendt D."/>
            <person name="Savage R."/>
            <person name="Osoegawa K."/>
            <person name="de Jong P."/>
            <person name="Grimwood J."/>
            <person name="Chapman J.A."/>
            <person name="Shapiro H."/>
            <person name="Aerts A."/>
            <person name="Otillar R.P."/>
            <person name="Terry A.Y."/>
            <person name="Boore J.L."/>
            <person name="Grigoriev I.V."/>
            <person name="Lindberg D.R."/>
            <person name="Seaver E.C."/>
            <person name="Weisblat D.A."/>
            <person name="Putnam N.H."/>
            <person name="Rokhsar D.S."/>
        </authorList>
    </citation>
    <scope>NUCLEOTIDE SEQUENCE</scope>
    <source>
        <strain evidence="4 6">I ESC-2004</strain>
    </source>
</reference>
<feature type="non-terminal residue" evidence="4">
    <location>
        <position position="141"/>
    </location>
</feature>
<dbReference type="InterPro" id="IPR011333">
    <property type="entry name" value="SKP1/BTB/POZ_sf"/>
</dbReference>
<dbReference type="HOGENOM" id="CLU_004253_11_1_1"/>
<evidence type="ECO:0000313" key="6">
    <source>
        <dbReference type="Proteomes" id="UP000014760"/>
    </source>
</evidence>
<dbReference type="OMA" id="HANNFIL"/>
<sequence length="141" mass="15947">MRTANELVDVVLVFGELRLACHKVILASSSYYFRRMFSGGLRESQSDEVAIKGIDAKTGKLLVKYLYSGKIDITEENAQNLLFASNMLLLDDLKAASEEFLCEHIQPSNCVSLLNLSHLYEIKDLVKRAQQFITDKWAEIS</sequence>
<organism evidence="4">
    <name type="scientific">Capitella teleta</name>
    <name type="common">Polychaete worm</name>
    <dbReference type="NCBI Taxonomy" id="283909"/>
    <lineage>
        <taxon>Eukaryota</taxon>
        <taxon>Metazoa</taxon>
        <taxon>Spiralia</taxon>
        <taxon>Lophotrochozoa</taxon>
        <taxon>Annelida</taxon>
        <taxon>Polychaeta</taxon>
        <taxon>Sedentaria</taxon>
        <taxon>Scolecida</taxon>
        <taxon>Capitellidae</taxon>
        <taxon>Capitella</taxon>
    </lineage>
</organism>
<evidence type="ECO:0000256" key="2">
    <source>
        <dbReference type="ARBA" id="ARBA00022737"/>
    </source>
</evidence>
<dbReference type="AlphaFoldDB" id="R7V1U8"/>
<evidence type="ECO:0000259" key="3">
    <source>
        <dbReference type="PROSITE" id="PS50097"/>
    </source>
</evidence>
<name>R7V1U8_CAPTE</name>
<dbReference type="Gene3D" id="3.30.710.10">
    <property type="entry name" value="Potassium Channel Kv1.1, Chain A"/>
    <property type="match status" value="1"/>
</dbReference>